<evidence type="ECO:0000256" key="3">
    <source>
        <dbReference type="ARBA" id="ARBA00022692"/>
    </source>
</evidence>
<proteinExistence type="predicted"/>
<dbReference type="PANTHER" id="PTHR10978:SF5">
    <property type="entry name" value="SUCCINATE DEHYDROGENASE CYTOCHROME B560 SUBUNIT, MITOCHONDRIAL"/>
    <property type="match status" value="1"/>
</dbReference>
<evidence type="ECO:0000256" key="2">
    <source>
        <dbReference type="ARBA" id="ARBA00022617"/>
    </source>
</evidence>
<dbReference type="GO" id="GO:0006099">
    <property type="term" value="P:tricarboxylic acid cycle"/>
    <property type="evidence" value="ECO:0007669"/>
    <property type="project" value="InterPro"/>
</dbReference>
<organism evidence="8 9">
    <name type="scientific">Cymbomonas tetramitiformis</name>
    <dbReference type="NCBI Taxonomy" id="36881"/>
    <lineage>
        <taxon>Eukaryota</taxon>
        <taxon>Viridiplantae</taxon>
        <taxon>Chlorophyta</taxon>
        <taxon>Pyramimonadophyceae</taxon>
        <taxon>Pyramimonadales</taxon>
        <taxon>Pyramimonadaceae</taxon>
        <taxon>Cymbomonas</taxon>
    </lineage>
</organism>
<dbReference type="GO" id="GO:0046872">
    <property type="term" value="F:metal ion binding"/>
    <property type="evidence" value="ECO:0007669"/>
    <property type="project" value="UniProtKB-KW"/>
</dbReference>
<keyword evidence="6" id="KW-0408">Iron</keyword>
<dbReference type="Pfam" id="PF01127">
    <property type="entry name" value="Sdh_cyt"/>
    <property type="match status" value="1"/>
</dbReference>
<dbReference type="InterPro" id="IPR000701">
    <property type="entry name" value="SuccDH_FuR_B_TM-su"/>
</dbReference>
<evidence type="ECO:0000313" key="8">
    <source>
        <dbReference type="EMBL" id="KAK3281316.1"/>
    </source>
</evidence>
<evidence type="ECO:0000256" key="7">
    <source>
        <dbReference type="ARBA" id="ARBA00023136"/>
    </source>
</evidence>
<dbReference type="GO" id="GO:0009055">
    <property type="term" value="F:electron transfer activity"/>
    <property type="evidence" value="ECO:0007669"/>
    <property type="project" value="InterPro"/>
</dbReference>
<name>A0AAE0GPS0_9CHLO</name>
<keyword evidence="2" id="KW-0349">Heme</keyword>
<dbReference type="GO" id="GO:0005739">
    <property type="term" value="C:mitochondrion"/>
    <property type="evidence" value="ECO:0007669"/>
    <property type="project" value="GOC"/>
</dbReference>
<dbReference type="AlphaFoldDB" id="A0AAE0GPS0"/>
<comment type="subcellular location">
    <subcellularLocation>
        <location evidence="1">Membrane</location>
    </subcellularLocation>
</comment>
<keyword evidence="7" id="KW-0472">Membrane</keyword>
<keyword evidence="4" id="KW-0479">Metal-binding</keyword>
<evidence type="ECO:0000256" key="6">
    <source>
        <dbReference type="ARBA" id="ARBA00023004"/>
    </source>
</evidence>
<sequence length="186" mass="19397">MMRRAATNCFSTGSSFASSATTQPGAAVVPLRHLFSTPQNSKALDTDFLGTPSNRDELNAKRPISPNIFGVDGKPHYKFPPIALSSVTNRITGCMLTAGMAGYAGVALTGDLPAAIEGFKASAPVLVPVAKFAVAFPVVYHTLGGFRHLVWDYTVAGFSNETMEMSSYALFAASLAGSGAAAVMTI</sequence>
<dbReference type="CDD" id="cd03499">
    <property type="entry name" value="SQR_TypeC_SdhC"/>
    <property type="match status" value="1"/>
</dbReference>
<accession>A0AAE0GPS0</accession>
<dbReference type="EMBL" id="LGRX02003890">
    <property type="protein sequence ID" value="KAK3281316.1"/>
    <property type="molecule type" value="Genomic_DNA"/>
</dbReference>
<evidence type="ECO:0000256" key="5">
    <source>
        <dbReference type="ARBA" id="ARBA00022989"/>
    </source>
</evidence>
<evidence type="ECO:0008006" key="10">
    <source>
        <dbReference type="Google" id="ProtNLM"/>
    </source>
</evidence>
<keyword evidence="9" id="KW-1185">Reference proteome</keyword>
<dbReference type="InterPro" id="IPR014314">
    <property type="entry name" value="Succ_DH_cytb556"/>
</dbReference>
<keyword evidence="5" id="KW-1133">Transmembrane helix</keyword>
<dbReference type="Proteomes" id="UP001190700">
    <property type="component" value="Unassembled WGS sequence"/>
</dbReference>
<dbReference type="GO" id="GO:0006121">
    <property type="term" value="P:mitochondrial electron transport, succinate to ubiquinone"/>
    <property type="evidence" value="ECO:0007669"/>
    <property type="project" value="TreeGrafter"/>
</dbReference>
<evidence type="ECO:0000313" key="9">
    <source>
        <dbReference type="Proteomes" id="UP001190700"/>
    </source>
</evidence>
<keyword evidence="3" id="KW-0812">Transmembrane</keyword>
<dbReference type="Gene3D" id="1.20.1300.10">
    <property type="entry name" value="Fumarate reductase/succinate dehydrogenase, transmembrane subunit"/>
    <property type="match status" value="1"/>
</dbReference>
<evidence type="ECO:0000256" key="1">
    <source>
        <dbReference type="ARBA" id="ARBA00004370"/>
    </source>
</evidence>
<dbReference type="InterPro" id="IPR034804">
    <property type="entry name" value="SQR/QFR_C/D"/>
</dbReference>
<comment type="caution">
    <text evidence="8">The sequence shown here is derived from an EMBL/GenBank/DDBJ whole genome shotgun (WGS) entry which is preliminary data.</text>
</comment>
<dbReference type="SUPFAM" id="SSF81343">
    <property type="entry name" value="Fumarate reductase respiratory complex transmembrane subunits"/>
    <property type="match status" value="1"/>
</dbReference>
<evidence type="ECO:0000256" key="4">
    <source>
        <dbReference type="ARBA" id="ARBA00022723"/>
    </source>
</evidence>
<dbReference type="GO" id="GO:0016020">
    <property type="term" value="C:membrane"/>
    <property type="evidence" value="ECO:0007669"/>
    <property type="project" value="UniProtKB-SubCell"/>
</dbReference>
<reference evidence="8 9" key="1">
    <citation type="journal article" date="2015" name="Genome Biol. Evol.">
        <title>Comparative Genomics of a Bacterivorous Green Alga Reveals Evolutionary Causalities and Consequences of Phago-Mixotrophic Mode of Nutrition.</title>
        <authorList>
            <person name="Burns J.A."/>
            <person name="Paasch A."/>
            <person name="Narechania A."/>
            <person name="Kim E."/>
        </authorList>
    </citation>
    <scope>NUCLEOTIDE SEQUENCE [LARGE SCALE GENOMIC DNA]</scope>
    <source>
        <strain evidence="8 9">PLY_AMNH</strain>
    </source>
</reference>
<dbReference type="PANTHER" id="PTHR10978">
    <property type="entry name" value="SUCCINATE DEHYDROGENASE CYTOCHROME B560 SUBUNIT"/>
    <property type="match status" value="1"/>
</dbReference>
<protein>
    <recommendedName>
        <fullName evidence="10">Succinate dehydrogenase subunit C</fullName>
    </recommendedName>
</protein>
<gene>
    <name evidence="8" type="ORF">CYMTET_10887</name>
</gene>